<feature type="transmembrane region" description="Helical" evidence="2">
    <location>
        <begin position="283"/>
        <end position="301"/>
    </location>
</feature>
<proteinExistence type="predicted"/>
<feature type="transmembrane region" description="Helical" evidence="2">
    <location>
        <begin position="68"/>
        <end position="87"/>
    </location>
</feature>
<feature type="transmembrane region" description="Helical" evidence="2">
    <location>
        <begin position="422"/>
        <end position="442"/>
    </location>
</feature>
<evidence type="ECO:0000256" key="1">
    <source>
        <dbReference type="ARBA" id="ARBA00023115"/>
    </source>
</evidence>
<evidence type="ECO:0000256" key="2">
    <source>
        <dbReference type="SAM" id="Phobius"/>
    </source>
</evidence>
<dbReference type="Gene3D" id="3.40.50.150">
    <property type="entry name" value="Vaccinia Virus protein VP39"/>
    <property type="match status" value="1"/>
</dbReference>
<evidence type="ECO:0000313" key="4">
    <source>
        <dbReference type="Proteomes" id="UP000320184"/>
    </source>
</evidence>
<reference evidence="3 4" key="1">
    <citation type="journal article" date="2019" name="Nat. Microbiol.">
        <title>Mediterranean grassland soil C-N compound turnover is dependent on rainfall and depth, and is mediated by genomically divergent microorganisms.</title>
        <authorList>
            <person name="Diamond S."/>
            <person name="Andeer P.F."/>
            <person name="Li Z."/>
            <person name="Crits-Christoph A."/>
            <person name="Burstein D."/>
            <person name="Anantharaman K."/>
            <person name="Lane K.R."/>
            <person name="Thomas B.C."/>
            <person name="Pan C."/>
            <person name="Northen T.R."/>
            <person name="Banfield J.F."/>
        </authorList>
    </citation>
    <scope>NUCLEOTIDE SEQUENCE [LARGE SCALE GENOMIC DNA]</scope>
    <source>
        <strain evidence="3">WS_3</strain>
    </source>
</reference>
<name>A0A538SDL3_UNCEI</name>
<dbReference type="AlphaFoldDB" id="A0A538SDL3"/>
<comment type="caution">
    <text evidence="3">The sequence shown here is derived from an EMBL/GenBank/DDBJ whole genome shotgun (WGS) entry which is preliminary data.</text>
</comment>
<evidence type="ECO:0008006" key="5">
    <source>
        <dbReference type="Google" id="ProtNLM"/>
    </source>
</evidence>
<sequence>MLALYTATVLVSATLLFFVQPMFARMVLPLLGGSPAVWNTALVFFQIALLAGYGYVHFATSRLGVRHQVVLHLALMVLAFTCLPIAIPRGWTPPTQQDPIPWLLALMTMAIGLPFFVVSTTGPLMQRWLGATQHSAARDPYFLYAASNLGSLLGLLSYPLLLEPRLRIAQQSALWLVGYGTLAALTLGCAALTLRNPGRAGSPLPVEPSTLGAESARAERPTLRRRLRWLLLAMAPASLMMGVTTHITTDVAAIPLLWVVPLALYLLSFTLVFASRPPLRHEIMVVLLRMLVLPLILVMQTRATDPVLMLMALHLLFLFVAAMVCHGELARDRPDATHLTEFYLWLALGGALGGVFNALIAPRVFTAVAEYPIAIVLACLLAPSPAPSRPGSRARVLDLAIPLAIGLLLLGGMGLMEARGIPLTRVIVVGTYAGLAFVIYGFRKRPLRFALALAAILIANPQDLDERRRAVYAERSFFGINRVVKDDTGKILQLLHGTTVHGMERIVPLECREPLGYYVRSGPIGDVFRALGDPAAGRRVAVAGLGAGALAAYANAGERWTYYEIDPAVQHIATDPKLFCYLHECPAEVRVVLGDARLSLAATDERYDLMILDAYSSDAIPVHLLTREALRLYFERLAPHGVLVLHLSNRYFDLVPLVARLAADAGLVCRVSDSYGFTMKDIAEGKIPSLYAVVARSAEDLRALASDPPWKPARQEARVGLWTDDYSSLVSVFRRN</sequence>
<feature type="transmembrane region" description="Helical" evidence="2">
    <location>
        <begin position="342"/>
        <end position="361"/>
    </location>
</feature>
<organism evidence="3 4">
    <name type="scientific">Eiseniibacteriota bacterium</name>
    <dbReference type="NCBI Taxonomy" id="2212470"/>
    <lineage>
        <taxon>Bacteria</taxon>
        <taxon>Candidatus Eiseniibacteriota</taxon>
    </lineage>
</organism>
<protein>
    <recommendedName>
        <fullName evidence="5">Spermidine synthase</fullName>
    </recommendedName>
</protein>
<dbReference type="Proteomes" id="UP000320184">
    <property type="component" value="Unassembled WGS sequence"/>
</dbReference>
<keyword evidence="2" id="KW-0472">Membrane</keyword>
<dbReference type="NCBIfam" id="NF037959">
    <property type="entry name" value="MFS_SpdSyn"/>
    <property type="match status" value="1"/>
</dbReference>
<feature type="transmembrane region" description="Helical" evidence="2">
    <location>
        <begin position="396"/>
        <end position="416"/>
    </location>
</feature>
<dbReference type="EMBL" id="VBOT01000123">
    <property type="protein sequence ID" value="TMQ49454.1"/>
    <property type="molecule type" value="Genomic_DNA"/>
</dbReference>
<feature type="transmembrane region" description="Helical" evidence="2">
    <location>
        <begin position="307"/>
        <end position="330"/>
    </location>
</feature>
<feature type="transmembrane region" description="Helical" evidence="2">
    <location>
        <begin position="173"/>
        <end position="194"/>
    </location>
</feature>
<feature type="transmembrane region" description="Helical" evidence="2">
    <location>
        <begin position="227"/>
        <end position="247"/>
    </location>
</feature>
<keyword evidence="1" id="KW-0620">Polyamine biosynthesis</keyword>
<feature type="transmembrane region" description="Helical" evidence="2">
    <location>
        <begin position="99"/>
        <end position="120"/>
    </location>
</feature>
<dbReference type="SUPFAM" id="SSF53335">
    <property type="entry name" value="S-adenosyl-L-methionine-dependent methyltransferases"/>
    <property type="match status" value="1"/>
</dbReference>
<accession>A0A538SDL3</accession>
<dbReference type="PANTHER" id="PTHR43317">
    <property type="entry name" value="THERMOSPERMINE SYNTHASE ACAULIS5"/>
    <property type="match status" value="1"/>
</dbReference>
<dbReference type="PANTHER" id="PTHR43317:SF1">
    <property type="entry name" value="THERMOSPERMINE SYNTHASE ACAULIS5"/>
    <property type="match status" value="1"/>
</dbReference>
<dbReference type="GO" id="GO:0006596">
    <property type="term" value="P:polyamine biosynthetic process"/>
    <property type="evidence" value="ECO:0007669"/>
    <property type="project" value="UniProtKB-KW"/>
</dbReference>
<dbReference type="CDD" id="cd02440">
    <property type="entry name" value="AdoMet_MTases"/>
    <property type="match status" value="1"/>
</dbReference>
<keyword evidence="2" id="KW-0812">Transmembrane</keyword>
<gene>
    <name evidence="3" type="ORF">E6K73_10020</name>
</gene>
<feature type="transmembrane region" description="Helical" evidence="2">
    <location>
        <begin position="36"/>
        <end position="56"/>
    </location>
</feature>
<dbReference type="InterPro" id="IPR029063">
    <property type="entry name" value="SAM-dependent_MTases_sf"/>
</dbReference>
<feature type="transmembrane region" description="Helical" evidence="2">
    <location>
        <begin position="253"/>
        <end position="274"/>
    </location>
</feature>
<feature type="transmembrane region" description="Helical" evidence="2">
    <location>
        <begin position="141"/>
        <end position="161"/>
    </location>
</feature>
<evidence type="ECO:0000313" key="3">
    <source>
        <dbReference type="EMBL" id="TMQ49454.1"/>
    </source>
</evidence>
<keyword evidence="2" id="KW-1133">Transmembrane helix</keyword>